<gene>
    <name evidence="1" type="ORF">BJ987_002045</name>
</gene>
<accession>A0ABS4QDE6</accession>
<dbReference type="Proteomes" id="UP001519325">
    <property type="component" value="Unassembled WGS sequence"/>
</dbReference>
<name>A0ABS4QDE6_9NOCA</name>
<organism evidence="1 2">
    <name type="scientific">Nocardia goodfellowii</name>
    <dbReference type="NCBI Taxonomy" id="882446"/>
    <lineage>
        <taxon>Bacteria</taxon>
        <taxon>Bacillati</taxon>
        <taxon>Actinomycetota</taxon>
        <taxon>Actinomycetes</taxon>
        <taxon>Mycobacteriales</taxon>
        <taxon>Nocardiaceae</taxon>
        <taxon>Nocardia</taxon>
    </lineage>
</organism>
<keyword evidence="2" id="KW-1185">Reference proteome</keyword>
<proteinExistence type="predicted"/>
<dbReference type="EMBL" id="JAGGMR010000001">
    <property type="protein sequence ID" value="MBP2189144.1"/>
    <property type="molecule type" value="Genomic_DNA"/>
</dbReference>
<evidence type="ECO:0000313" key="2">
    <source>
        <dbReference type="Proteomes" id="UP001519325"/>
    </source>
</evidence>
<dbReference type="RefSeq" id="WP_209887401.1">
    <property type="nucleotide sequence ID" value="NZ_JAGGMR010000001.1"/>
</dbReference>
<dbReference type="PROSITE" id="PS51257">
    <property type="entry name" value="PROKAR_LIPOPROTEIN"/>
    <property type="match status" value="1"/>
</dbReference>
<evidence type="ECO:0008006" key="3">
    <source>
        <dbReference type="Google" id="ProtNLM"/>
    </source>
</evidence>
<evidence type="ECO:0000313" key="1">
    <source>
        <dbReference type="EMBL" id="MBP2189144.1"/>
    </source>
</evidence>
<sequence length="181" mass="18424">MRRLERAGLAAAAAATATGIIFLGACAKQIDGAAEANQTDLASYTSEVTASSISSSIAASSSKAAAAEAAIETACETFAEVTSKSITSFNAYIAAGEADAPDVDAKATDAVNTLRGGATELTAQLSADLPSRIADPLRVYRDDSNVVADNVERRVDVDTLNASVDKFNASKNTARDACLAG</sequence>
<protein>
    <recommendedName>
        <fullName evidence="3">Lipoprotein</fullName>
    </recommendedName>
</protein>
<reference evidence="1 2" key="1">
    <citation type="submission" date="2021-03" db="EMBL/GenBank/DDBJ databases">
        <title>Sequencing the genomes of 1000 actinobacteria strains.</title>
        <authorList>
            <person name="Klenk H.-P."/>
        </authorList>
    </citation>
    <scope>NUCLEOTIDE SEQUENCE [LARGE SCALE GENOMIC DNA]</scope>
    <source>
        <strain evidence="1 2">DSM 45516</strain>
    </source>
</reference>
<comment type="caution">
    <text evidence="1">The sequence shown here is derived from an EMBL/GenBank/DDBJ whole genome shotgun (WGS) entry which is preliminary data.</text>
</comment>